<dbReference type="InterPro" id="IPR001138">
    <property type="entry name" value="Zn2Cys6_DnaBD"/>
</dbReference>
<dbReference type="SMART" id="SM00066">
    <property type="entry name" value="GAL4"/>
    <property type="match status" value="1"/>
</dbReference>
<accession>A0A4P7NSG2</accession>
<dbReference type="PANTHER" id="PTHR36206:SF16">
    <property type="entry name" value="TRANSCRIPTION FACTOR DOMAIN-CONTAINING PROTEIN-RELATED"/>
    <property type="match status" value="1"/>
</dbReference>
<dbReference type="InterPro" id="IPR052360">
    <property type="entry name" value="Transcr_Regulatory_Proteins"/>
</dbReference>
<dbReference type="PROSITE" id="PS00463">
    <property type="entry name" value="ZN2_CY6_FUNGAL_1"/>
    <property type="match status" value="1"/>
</dbReference>
<organism evidence="9 10">
    <name type="scientific">Pyricularia oryzae</name>
    <name type="common">Rice blast fungus</name>
    <name type="synonym">Magnaporthe oryzae</name>
    <dbReference type="NCBI Taxonomy" id="318829"/>
    <lineage>
        <taxon>Eukaryota</taxon>
        <taxon>Fungi</taxon>
        <taxon>Dikarya</taxon>
        <taxon>Ascomycota</taxon>
        <taxon>Pezizomycotina</taxon>
        <taxon>Sordariomycetes</taxon>
        <taxon>Sordariomycetidae</taxon>
        <taxon>Magnaporthales</taxon>
        <taxon>Pyriculariaceae</taxon>
        <taxon>Pyricularia</taxon>
    </lineage>
</organism>
<gene>
    <name evidence="9" type="ORF">PoMZ_12352</name>
</gene>
<dbReference type="Pfam" id="PF00172">
    <property type="entry name" value="Zn_clus"/>
    <property type="match status" value="1"/>
</dbReference>
<dbReference type="PANTHER" id="PTHR36206">
    <property type="entry name" value="ASPERCRYPTIN BIOSYNTHESIS CLUSTER-SPECIFIC TRANSCRIPTION REGULATOR ATNN-RELATED"/>
    <property type="match status" value="1"/>
</dbReference>
<evidence type="ECO:0000259" key="8">
    <source>
        <dbReference type="PROSITE" id="PS50048"/>
    </source>
</evidence>
<dbReference type="GO" id="GO:0008270">
    <property type="term" value="F:zinc ion binding"/>
    <property type="evidence" value="ECO:0007669"/>
    <property type="project" value="InterPro"/>
</dbReference>
<dbReference type="PROSITE" id="PS50048">
    <property type="entry name" value="ZN2_CY6_FUNGAL_2"/>
    <property type="match status" value="1"/>
</dbReference>
<reference evidence="9 10" key="1">
    <citation type="journal article" date="2019" name="Mol. Biol. Evol.">
        <title>Blast fungal genomes show frequent chromosomal changes, gene gains and losses, and effector gene turnover.</title>
        <authorList>
            <person name="Gomez Luciano L.B."/>
            <person name="Jason Tsai I."/>
            <person name="Chuma I."/>
            <person name="Tosa Y."/>
            <person name="Chen Y.H."/>
            <person name="Li J.Y."/>
            <person name="Li M.Y."/>
            <person name="Jade Lu M.Y."/>
            <person name="Nakayashiki H."/>
            <person name="Li W.H."/>
        </authorList>
    </citation>
    <scope>NUCLEOTIDE SEQUENCE [LARGE SCALE GENOMIC DNA]</scope>
    <source>
        <strain evidence="9">MZ5-1-6</strain>
    </source>
</reference>
<dbReference type="AlphaFoldDB" id="A0A4P7NSG2"/>
<dbReference type="InterPro" id="IPR036864">
    <property type="entry name" value="Zn2-C6_fun-type_DNA-bd_sf"/>
</dbReference>
<evidence type="ECO:0000256" key="2">
    <source>
        <dbReference type="ARBA" id="ARBA00022833"/>
    </source>
</evidence>
<dbReference type="PRINTS" id="PR00755">
    <property type="entry name" value="AFLATOXINBRP"/>
</dbReference>
<dbReference type="GO" id="GO:0003677">
    <property type="term" value="F:DNA binding"/>
    <property type="evidence" value="ECO:0007669"/>
    <property type="project" value="UniProtKB-KW"/>
</dbReference>
<feature type="region of interest" description="Disordered" evidence="7">
    <location>
        <begin position="427"/>
        <end position="450"/>
    </location>
</feature>
<evidence type="ECO:0000256" key="5">
    <source>
        <dbReference type="ARBA" id="ARBA00023163"/>
    </source>
</evidence>
<evidence type="ECO:0000256" key="6">
    <source>
        <dbReference type="ARBA" id="ARBA00023242"/>
    </source>
</evidence>
<protein>
    <recommendedName>
        <fullName evidence="8">Zn(2)-C6 fungal-type domain-containing protein</fullName>
    </recommendedName>
</protein>
<dbReference type="Gene3D" id="4.10.240.10">
    <property type="entry name" value="Zn(2)-C6 fungal-type DNA-binding domain"/>
    <property type="match status" value="1"/>
</dbReference>
<evidence type="ECO:0000256" key="3">
    <source>
        <dbReference type="ARBA" id="ARBA00023015"/>
    </source>
</evidence>
<evidence type="ECO:0000313" key="10">
    <source>
        <dbReference type="Proteomes" id="UP000294847"/>
    </source>
</evidence>
<keyword evidence="6" id="KW-0539">Nucleus</keyword>
<keyword evidence="3" id="KW-0805">Transcription regulation</keyword>
<name>A0A4P7NSG2_PYROR</name>
<dbReference type="EMBL" id="CP034210">
    <property type="protein sequence ID" value="QBZ65393.1"/>
    <property type="molecule type" value="Genomic_DNA"/>
</dbReference>
<sequence length="618" mass="69618">MVRKGNKKVRTGCKTCKIRKVKCGEEKPACRRCTDTGRTCDGYNIPRNPGIFHPTPIAPVGHARVPPHHGRMLVLPCEPGSANRQRSILPMMRMLPSSFPGLEGSQGRALQFFGSVVAPALSKGSKDDFWRRTVLQMASTQPAVRHALTAISTVFEESVVRDPSHITPATSTIGQNPLATAEYNKAIWHMIKCTDDQLAVVVCIIFVSLEILQQNRLAAVDHCRHGVLIMNNTQTMSPWVRDKILPTLRRLAVFPYFFGSVPDSFPALSDAFHPTERFHVLDDAVASMEYWTSRAIRLIRRADPYRIPRGCDDGLPEDDYIDPYRGGPLSGTPIPDDMRAEQRVVLGLMRRWQDGMHEYLSMVAAAASTIDPEDSWKSCLLRMRCLILQVWLTVNYLPDEGQMAFDRHMDSFREIVALGYEMRASRQASAAQHRPSDSPTEAPPRRSEAGTSAATAQFSFASDMGALPILFFATVRCRDLELRLRALALLWELSTAREGLFRVDRMAHTARRCVELEHGVDLARWRWRDGGGDDPLREFRNVAFGDNPAAWSHDPLEAVPEGMRLWDAVDPVLMKAVLRRGENGLAKEQAPARGRTVRFIRYRDGKLQRWEEKLSINE</sequence>
<keyword evidence="1" id="KW-0479">Metal-binding</keyword>
<evidence type="ECO:0000256" key="7">
    <source>
        <dbReference type="SAM" id="MobiDB-lite"/>
    </source>
</evidence>
<feature type="domain" description="Zn(2)-C6 fungal-type" evidence="8">
    <location>
        <begin position="12"/>
        <end position="40"/>
    </location>
</feature>
<dbReference type="SUPFAM" id="SSF57701">
    <property type="entry name" value="Zn2/Cys6 DNA-binding domain"/>
    <property type="match status" value="1"/>
</dbReference>
<evidence type="ECO:0000256" key="1">
    <source>
        <dbReference type="ARBA" id="ARBA00022723"/>
    </source>
</evidence>
<keyword evidence="2" id="KW-0862">Zinc</keyword>
<keyword evidence="5" id="KW-0804">Transcription</keyword>
<proteinExistence type="predicted"/>
<dbReference type="GO" id="GO:0000981">
    <property type="term" value="F:DNA-binding transcription factor activity, RNA polymerase II-specific"/>
    <property type="evidence" value="ECO:0007669"/>
    <property type="project" value="InterPro"/>
</dbReference>
<keyword evidence="4" id="KW-0238">DNA-binding</keyword>
<evidence type="ECO:0000256" key="4">
    <source>
        <dbReference type="ARBA" id="ARBA00023125"/>
    </source>
</evidence>
<dbReference type="Proteomes" id="UP000294847">
    <property type="component" value="Chromosome 7"/>
</dbReference>
<dbReference type="CDD" id="cd00067">
    <property type="entry name" value="GAL4"/>
    <property type="match status" value="1"/>
</dbReference>
<evidence type="ECO:0000313" key="9">
    <source>
        <dbReference type="EMBL" id="QBZ65393.1"/>
    </source>
</evidence>